<dbReference type="Pfam" id="PF22960">
    <property type="entry name" value="WHD_UBR1"/>
    <property type="match status" value="1"/>
</dbReference>
<dbReference type="InterPro" id="IPR039164">
    <property type="entry name" value="UBR1-like"/>
</dbReference>
<evidence type="ECO:0000256" key="3">
    <source>
        <dbReference type="ARBA" id="ARBA00022679"/>
    </source>
</evidence>
<dbReference type="Gene3D" id="2.10.110.30">
    <property type="match status" value="1"/>
</dbReference>
<evidence type="ECO:0000256" key="10">
    <source>
        <dbReference type="RuleBase" id="RU366018"/>
    </source>
</evidence>
<dbReference type="SMART" id="SM00396">
    <property type="entry name" value="ZnF_UBR1"/>
    <property type="match status" value="1"/>
</dbReference>
<dbReference type="PANTHER" id="PTHR21497:SF24">
    <property type="entry name" value="E3 UBIQUITIN-PROTEIN LIGASE UBR1"/>
    <property type="match status" value="1"/>
</dbReference>
<proteinExistence type="inferred from homology"/>
<name>A0A0J9XCR4_GEOCN</name>
<comment type="pathway">
    <text evidence="2 10">Protein modification; protein ubiquitination.</text>
</comment>
<keyword evidence="7 10" id="KW-0862">Zinc</keyword>
<evidence type="ECO:0000256" key="2">
    <source>
        <dbReference type="ARBA" id="ARBA00004906"/>
    </source>
</evidence>
<keyword evidence="4 10" id="KW-0479">Metal-binding</keyword>
<dbReference type="EC" id="2.3.2.27" evidence="10"/>
<organism evidence="12 13">
    <name type="scientific">Geotrichum candidum</name>
    <name type="common">Oospora lactis</name>
    <name type="synonym">Dipodascus geotrichum</name>
    <dbReference type="NCBI Taxonomy" id="1173061"/>
    <lineage>
        <taxon>Eukaryota</taxon>
        <taxon>Fungi</taxon>
        <taxon>Dikarya</taxon>
        <taxon>Ascomycota</taxon>
        <taxon>Saccharomycotina</taxon>
        <taxon>Dipodascomycetes</taxon>
        <taxon>Dipodascales</taxon>
        <taxon>Dipodascaceae</taxon>
        <taxon>Geotrichum</taxon>
    </lineage>
</organism>
<keyword evidence="13" id="KW-1185">Reference proteome</keyword>
<accession>A0A0J9XCR4</accession>
<dbReference type="Pfam" id="PF02207">
    <property type="entry name" value="zf-UBR"/>
    <property type="match status" value="1"/>
</dbReference>
<dbReference type="InterPro" id="IPR044046">
    <property type="entry name" value="E3_ligase_UBR-like_C"/>
</dbReference>
<reference evidence="12" key="1">
    <citation type="submission" date="2014-03" db="EMBL/GenBank/DDBJ databases">
        <authorList>
            <person name="Casaregola S."/>
        </authorList>
    </citation>
    <scope>NUCLEOTIDE SEQUENCE [LARGE SCALE GENOMIC DNA]</scope>
    <source>
        <strain evidence="12">CLIB 918</strain>
    </source>
</reference>
<dbReference type="GO" id="GO:0005737">
    <property type="term" value="C:cytoplasm"/>
    <property type="evidence" value="ECO:0007669"/>
    <property type="project" value="TreeGrafter"/>
</dbReference>
<dbReference type="PANTHER" id="PTHR21497">
    <property type="entry name" value="UBIQUITIN LIGASE E3 ALPHA-RELATED"/>
    <property type="match status" value="1"/>
</dbReference>
<dbReference type="OrthoDB" id="26387at2759"/>
<dbReference type="PROSITE" id="PS51157">
    <property type="entry name" value="ZF_UBR"/>
    <property type="match status" value="1"/>
</dbReference>
<dbReference type="GO" id="GO:0016567">
    <property type="term" value="P:protein ubiquitination"/>
    <property type="evidence" value="ECO:0007669"/>
    <property type="project" value="UniProtKB-UniRule"/>
</dbReference>
<dbReference type="GO" id="GO:0071596">
    <property type="term" value="P:ubiquitin-dependent protein catabolic process via the N-end rule pathway"/>
    <property type="evidence" value="ECO:0007669"/>
    <property type="project" value="UniProtKB-UniRule"/>
</dbReference>
<dbReference type="Pfam" id="PF18995">
    <property type="entry name" value="PRT6_C"/>
    <property type="match status" value="1"/>
</dbReference>
<evidence type="ECO:0000313" key="12">
    <source>
        <dbReference type="EMBL" id="CDO55273.1"/>
    </source>
</evidence>
<evidence type="ECO:0000256" key="5">
    <source>
        <dbReference type="ARBA" id="ARBA00022771"/>
    </source>
</evidence>
<comment type="catalytic activity">
    <reaction evidence="1 10">
        <text>S-ubiquitinyl-[E2 ubiquitin-conjugating enzyme]-L-cysteine + [acceptor protein]-L-lysine = [E2 ubiquitin-conjugating enzyme]-L-cysteine + N(6)-ubiquitinyl-[acceptor protein]-L-lysine.</text>
        <dbReference type="EC" id="2.3.2.27"/>
    </reaction>
</comment>
<comment type="similarity">
    <text evidence="8 10">Belongs to the E3 ubiquitin-protein ligase UBR1-like family.</text>
</comment>
<protein>
    <recommendedName>
        <fullName evidence="10">E3 ubiquitin-protein ligase</fullName>
        <ecNumber evidence="10">2.3.2.27</ecNumber>
    </recommendedName>
</protein>
<gene>
    <name evidence="12" type="ORF">BN980_GECA10s02573g</name>
</gene>
<dbReference type="CDD" id="cd19672">
    <property type="entry name" value="UBR-box_UBR1_like"/>
    <property type="match status" value="1"/>
</dbReference>
<dbReference type="GO" id="GO:0061630">
    <property type="term" value="F:ubiquitin protein ligase activity"/>
    <property type="evidence" value="ECO:0007669"/>
    <property type="project" value="UniProtKB-UniRule"/>
</dbReference>
<evidence type="ECO:0000256" key="8">
    <source>
        <dbReference type="ARBA" id="ARBA00046341"/>
    </source>
</evidence>
<dbReference type="FunFam" id="2.10.110.30:FF:000002">
    <property type="entry name" value="Putative e3 ubiquitin-protein ligase ubr3"/>
    <property type="match status" value="1"/>
</dbReference>
<feature type="zinc finger region" description="UBR-type" evidence="9">
    <location>
        <begin position="87"/>
        <end position="160"/>
    </location>
</feature>
<dbReference type="EMBL" id="CCBN010000010">
    <property type="protein sequence ID" value="CDO55273.1"/>
    <property type="molecule type" value="Genomic_DNA"/>
</dbReference>
<evidence type="ECO:0000256" key="1">
    <source>
        <dbReference type="ARBA" id="ARBA00000900"/>
    </source>
</evidence>
<dbReference type="GO" id="GO:0000151">
    <property type="term" value="C:ubiquitin ligase complex"/>
    <property type="evidence" value="ECO:0007669"/>
    <property type="project" value="TreeGrafter"/>
</dbReference>
<keyword evidence="5 10" id="KW-0863">Zinc-finger</keyword>
<comment type="caution">
    <text evidence="12">The sequence shown here is derived from an EMBL/GenBank/DDBJ whole genome shotgun (WGS) entry which is preliminary data.</text>
</comment>
<dbReference type="UniPathway" id="UPA00143"/>
<sequence>MAHSNIAELKRYLIRCPQEFDFRFNTTVREDIRKALFISATENGKYMNSFFPAMDKFDSKGKSTSKQNKQSWIINKNNGNIPSHPGKPCVRKFTKGEPTYRCLTCGLDNTCVLCSYCYNPDDHVGHQVIVTISQRDSGGVCDCGDPEAWVKHFSCKYHRVENFSNNPIPEEFEKSISDTVEVVLDYVIDVLSTADIPIQRFDKVEQVKENERVSRLSQNVYGEPDDATENKYVLCIWNDQRHSTDEVVDLITLHLKKQRQFGEMVTKVLDSYGRSRLVISGDLELMFNFKKHLEKSGLIHTIRSTKDYFREEMCDTIIHWIADISQANLNGNYLVVGEIICKALLNNYRVGNSSLAGEFGFPPADTSLIKQVNTSLLGIQIPAAGTFPPQPFTMDQSNYSENILVPAEHVPEHWINDGQTLPSFKVGDASVRVQYLIFFDIRLWKSLRTTLRDLYISVLVSNPNHKLALGHCYAQLYPLIAEMYVLVDREPECSIVNSLSTQLFTTPSVATDISKYKYFSMHMAGLYTFFTKFRIGTVNCVDLNTTIPEYSSALKNRRFGQLFHDFEYILNRNTEKSLVTGNTNRIKQLCDFLMLFQGVLPLVREKNNHVEFESDLWIRYFNCMPSVLQLANTIAGGIYQCNPEQTENAIRAVSSYIYSWVTNTKSTSTEISNDPPKFKVLPFLGTPQCVSVDFTVEDGKVSLHHPIHVFLSYLIQFGKIDSAEELRKLMLPSNGSIHQNEDASLSLLFDFHYRVLVLLSQIKIGIWVRNGMSIRSQMNYYRDITLRDPAYCRDIFMVQVSLVTLNPADTLLRILDRWGLINWNSNATYDLQKRIYMIEDLLHYLIVFITERRQLQGLSVKECKKKYITKEIIQCLAFKPMSFSEICNVVPDLLTTDEMFEIVLAELTTFKPPVGIRENGLYQLKPEYIAQFNTRYLHFSSPKMAEAETVMKTFIHNQTKKPMDQIVIEPCLEPIESGPFVNIGAFTRTDVFIHFIFSVLKFASEELQKEGDVDGILGLVFSLLHTAAIDDLQVNNNIEQTFSYHMCQPLKNVSETEKSSESLTLLLASFARLPIFNPYRSSIIRIIHLIHKKNPEFVTAHFVEHNCQVDLDIGENVGDKSSEKKGKDKKEFAKKKQKKALAMLQKQQKKFAKKNKTFIDEEFEEEENTMDTDTDDWMYPHSQCILCRMPCDSKSIFGILGFVQPSNTHRSVPFETPEWVYEAYGSVQNLDEQEPEVEPEVGSDKWQEYKREINEKNTIGPGFPNSHVKMKTVISSCCHTLHYSCYNNHLTNVLNRGNQLTRNNPDDPNKLECLCPLCRSLNNTFIPIPWKANSRSIVNSMKTDQSYQKFLSYALNSSNFEFGIDKNTVFSPKLRQNFEALFTHASSSFSDDRYAGMLNLAGDNSADEGLNKTLMNLVTSLKLVVSNIYNDGNCGLGRMDDFSFATICNSVGATISDLEMSLRGVGYQDKPTTLIVDQIPTISLSLIRVFTEYANTMTGYNFAVKYMGILDQPTESDIVALGGIPIKFSNSPFQDLIGATFLHAPFYGIDLNHFVKSYFIIEIANVLSFLMYEFNKNAEWSTNPLLFELPGVTEASSISIQALSELVSFISQQLNINSQMNAAWRNPKFPSVFYHLLLKSVTPFLRKTAIFFYARCAKDYVPQQLPEFESYVEADRLCDFLNIPHLDSTLVGMCGKGTESQDSTMLVKECMNHIKSWLPSHLSIEYPGIVKLLKLSKRLDEIFLLPILRPTNRDQSIPEPAFCLFCGELIKVQQKPDRAKSDMGYCNLHRESCGRNIGIFLLPKRASILFLNGSQGSFMPAPYLDLHGESEDTMSLGCRRGRPQYLSKARYDHLVKYFWLQHGIPDYIARKLYATLDVGGWDTL</sequence>
<dbReference type="InterPro" id="IPR055194">
    <property type="entry name" value="UBR1-like_WH"/>
</dbReference>
<evidence type="ECO:0000256" key="7">
    <source>
        <dbReference type="ARBA" id="ARBA00022833"/>
    </source>
</evidence>
<dbReference type="InterPro" id="IPR003126">
    <property type="entry name" value="Znf_UBR"/>
</dbReference>
<keyword evidence="6 10" id="KW-0833">Ubl conjugation pathway</keyword>
<dbReference type="GO" id="GO:0008270">
    <property type="term" value="F:zinc ion binding"/>
    <property type="evidence" value="ECO:0007669"/>
    <property type="project" value="UniProtKB-UniRule"/>
</dbReference>
<evidence type="ECO:0000256" key="6">
    <source>
        <dbReference type="ARBA" id="ARBA00022786"/>
    </source>
</evidence>
<evidence type="ECO:0000259" key="11">
    <source>
        <dbReference type="PROSITE" id="PS51157"/>
    </source>
</evidence>
<keyword evidence="3 10" id="KW-0808">Transferase</keyword>
<dbReference type="STRING" id="1173061.A0A0J9XCR4"/>
<dbReference type="Proteomes" id="UP000242525">
    <property type="component" value="Unassembled WGS sequence"/>
</dbReference>
<comment type="function">
    <text evidence="10">Ubiquitin ligase protein which is a component of the N-end rule pathway. Recognizes and binds to proteins bearing specific N-terminal residues that are destabilizing according to the N-end rule, leading to their ubiquitination and subsequent degradation.</text>
</comment>
<evidence type="ECO:0000256" key="9">
    <source>
        <dbReference type="PROSITE-ProRule" id="PRU00508"/>
    </source>
</evidence>
<evidence type="ECO:0000256" key="4">
    <source>
        <dbReference type="ARBA" id="ARBA00022723"/>
    </source>
</evidence>
<evidence type="ECO:0000313" key="13">
    <source>
        <dbReference type="Proteomes" id="UP000242525"/>
    </source>
</evidence>
<feature type="domain" description="UBR-type" evidence="11">
    <location>
        <begin position="87"/>
        <end position="160"/>
    </location>
</feature>